<dbReference type="InterPro" id="IPR003599">
    <property type="entry name" value="Ig_sub"/>
</dbReference>
<sequence length="205" mass="23383">PNQLVGAPLGTDVTIECQIEASPKSINYWVKDTARMSLTVRLFQKEDVGSYRCIAKNSLGEVDSSIRLYEIPGRSRKIHSPKFNQNNAYKDINKLSVPLDDEEQLYDSNEGLEDTSDPSITYNKQNNLQDRLQSSKLFGTSRTPLEHPNSVNGFGFNGGLKEKKNPSNKQLPSMDIITRKPFFVLEQMDLMELMDLHMDIQWQQQ</sequence>
<evidence type="ECO:0000256" key="1">
    <source>
        <dbReference type="ARBA" id="ARBA00022737"/>
    </source>
</evidence>
<dbReference type="Proteomes" id="UP000075885">
    <property type="component" value="Unassembled WGS sequence"/>
</dbReference>
<reference evidence="7" key="1">
    <citation type="submission" date="2013-03" db="EMBL/GenBank/DDBJ databases">
        <title>The Genome Sequence of Anopheles epiroticus epiroticus2.</title>
        <authorList>
            <consortium name="The Broad Institute Genomics Platform"/>
            <person name="Neafsey D.E."/>
            <person name="Howell P."/>
            <person name="Walker B."/>
            <person name="Young S.K."/>
            <person name="Zeng Q."/>
            <person name="Gargeya S."/>
            <person name="Fitzgerald M."/>
            <person name="Haas B."/>
            <person name="Abouelleil A."/>
            <person name="Allen A.W."/>
            <person name="Alvarado L."/>
            <person name="Arachchi H.M."/>
            <person name="Berlin A.M."/>
            <person name="Chapman S.B."/>
            <person name="Gainer-Dewar J."/>
            <person name="Goldberg J."/>
            <person name="Griggs A."/>
            <person name="Gujja S."/>
            <person name="Hansen M."/>
            <person name="Howarth C."/>
            <person name="Imamovic A."/>
            <person name="Ireland A."/>
            <person name="Larimer J."/>
            <person name="McCowan C."/>
            <person name="Murphy C."/>
            <person name="Pearson M."/>
            <person name="Poon T.W."/>
            <person name="Priest M."/>
            <person name="Roberts A."/>
            <person name="Saif S."/>
            <person name="Shea T."/>
            <person name="Sisk P."/>
            <person name="Sykes S."/>
            <person name="Wortman J."/>
            <person name="Nusbaum C."/>
            <person name="Birren B."/>
        </authorList>
    </citation>
    <scope>NUCLEOTIDE SEQUENCE [LARGE SCALE GENOMIC DNA]</scope>
    <source>
        <strain evidence="7">Epiroticus2</strain>
    </source>
</reference>
<keyword evidence="1" id="KW-0677">Repeat</keyword>
<dbReference type="GO" id="GO:0043005">
    <property type="term" value="C:neuron projection"/>
    <property type="evidence" value="ECO:0007669"/>
    <property type="project" value="TreeGrafter"/>
</dbReference>
<name>A0A182PWW7_9DIPT</name>
<evidence type="ECO:0000313" key="6">
    <source>
        <dbReference type="EnsemblMetazoa" id="AEPI011454-PA"/>
    </source>
</evidence>
<keyword evidence="3" id="KW-0393">Immunoglobulin domain</keyword>
<dbReference type="VEuPathDB" id="VectorBase:AEPI011454"/>
<accession>A0A182PWW7</accession>
<dbReference type="InterPro" id="IPR036179">
    <property type="entry name" value="Ig-like_dom_sf"/>
</dbReference>
<dbReference type="InterPro" id="IPR013783">
    <property type="entry name" value="Ig-like_fold"/>
</dbReference>
<dbReference type="PANTHER" id="PTHR12231:SF255">
    <property type="entry name" value="DPR-INTERACTING PROTEIN ALPHA, ISOFORM A"/>
    <property type="match status" value="1"/>
</dbReference>
<evidence type="ECO:0000256" key="2">
    <source>
        <dbReference type="ARBA" id="ARBA00023157"/>
    </source>
</evidence>
<evidence type="ECO:0000256" key="4">
    <source>
        <dbReference type="SAM" id="MobiDB-lite"/>
    </source>
</evidence>
<dbReference type="Gene3D" id="2.60.40.10">
    <property type="entry name" value="Immunoglobulins"/>
    <property type="match status" value="1"/>
</dbReference>
<dbReference type="AlphaFoldDB" id="A0A182PWW7"/>
<dbReference type="STRING" id="199890.A0A182PWW7"/>
<dbReference type="SMART" id="SM00409">
    <property type="entry name" value="IG"/>
    <property type="match status" value="1"/>
</dbReference>
<reference evidence="6" key="2">
    <citation type="submission" date="2020-05" db="UniProtKB">
        <authorList>
            <consortium name="EnsemblMetazoa"/>
        </authorList>
    </citation>
    <scope>IDENTIFICATION</scope>
    <source>
        <strain evidence="6">Epiroticus2</strain>
    </source>
</reference>
<keyword evidence="2" id="KW-1015">Disulfide bond</keyword>
<dbReference type="PANTHER" id="PTHR12231">
    <property type="entry name" value="CTX-RELATED TYPE I TRANSMEMBRANE PROTEIN"/>
    <property type="match status" value="1"/>
</dbReference>
<dbReference type="PROSITE" id="PS50835">
    <property type="entry name" value="IG_LIKE"/>
    <property type="match status" value="1"/>
</dbReference>
<dbReference type="EnsemblMetazoa" id="AEPI011454-RA">
    <property type="protein sequence ID" value="AEPI011454-PA"/>
    <property type="gene ID" value="AEPI011454"/>
</dbReference>
<dbReference type="InterPro" id="IPR007110">
    <property type="entry name" value="Ig-like_dom"/>
</dbReference>
<dbReference type="SUPFAM" id="SSF48726">
    <property type="entry name" value="Immunoglobulin"/>
    <property type="match status" value="1"/>
</dbReference>
<dbReference type="Pfam" id="PF07679">
    <property type="entry name" value="I-set"/>
    <property type="match status" value="1"/>
</dbReference>
<evidence type="ECO:0000313" key="7">
    <source>
        <dbReference type="Proteomes" id="UP000075885"/>
    </source>
</evidence>
<organism evidence="6 7">
    <name type="scientific">Anopheles epiroticus</name>
    <dbReference type="NCBI Taxonomy" id="199890"/>
    <lineage>
        <taxon>Eukaryota</taxon>
        <taxon>Metazoa</taxon>
        <taxon>Ecdysozoa</taxon>
        <taxon>Arthropoda</taxon>
        <taxon>Hexapoda</taxon>
        <taxon>Insecta</taxon>
        <taxon>Pterygota</taxon>
        <taxon>Neoptera</taxon>
        <taxon>Endopterygota</taxon>
        <taxon>Diptera</taxon>
        <taxon>Nematocera</taxon>
        <taxon>Culicoidea</taxon>
        <taxon>Culicidae</taxon>
        <taxon>Anophelinae</taxon>
        <taxon>Anopheles</taxon>
    </lineage>
</organism>
<feature type="domain" description="Ig-like" evidence="5">
    <location>
        <begin position="1"/>
        <end position="69"/>
    </location>
</feature>
<evidence type="ECO:0000259" key="5">
    <source>
        <dbReference type="PROSITE" id="PS50835"/>
    </source>
</evidence>
<protein>
    <submittedName>
        <fullName evidence="6">Ig-like domain-containing protein</fullName>
    </submittedName>
</protein>
<evidence type="ECO:0000256" key="3">
    <source>
        <dbReference type="ARBA" id="ARBA00023319"/>
    </source>
</evidence>
<feature type="region of interest" description="Disordered" evidence="4">
    <location>
        <begin position="140"/>
        <end position="172"/>
    </location>
</feature>
<dbReference type="InterPro" id="IPR051170">
    <property type="entry name" value="Neural/epithelial_adhesion"/>
</dbReference>
<keyword evidence="7" id="KW-1185">Reference proteome</keyword>
<proteinExistence type="predicted"/>
<dbReference type="InterPro" id="IPR013098">
    <property type="entry name" value="Ig_I-set"/>
</dbReference>